<organism evidence="1 2">
    <name type="scientific">Kipferlia bialata</name>
    <dbReference type="NCBI Taxonomy" id="797122"/>
    <lineage>
        <taxon>Eukaryota</taxon>
        <taxon>Metamonada</taxon>
        <taxon>Carpediemonas-like organisms</taxon>
        <taxon>Kipferlia</taxon>
    </lineage>
</organism>
<dbReference type="AlphaFoldDB" id="A0A9K3CS90"/>
<protein>
    <submittedName>
        <fullName evidence="1">Uncharacterized protein</fullName>
    </submittedName>
</protein>
<evidence type="ECO:0000313" key="1">
    <source>
        <dbReference type="EMBL" id="GIQ82359.1"/>
    </source>
</evidence>
<dbReference type="Proteomes" id="UP000265618">
    <property type="component" value="Unassembled WGS sequence"/>
</dbReference>
<dbReference type="EMBL" id="BDIP01000671">
    <property type="protein sequence ID" value="GIQ82359.1"/>
    <property type="molecule type" value="Genomic_DNA"/>
</dbReference>
<comment type="caution">
    <text evidence="1">The sequence shown here is derived from an EMBL/GenBank/DDBJ whole genome shotgun (WGS) entry which is preliminary data.</text>
</comment>
<reference evidence="1 2" key="1">
    <citation type="journal article" date="2018" name="PLoS ONE">
        <title>The draft genome of Kipferlia bialata reveals reductive genome evolution in fornicate parasites.</title>
        <authorList>
            <person name="Tanifuji G."/>
            <person name="Takabayashi S."/>
            <person name="Kume K."/>
            <person name="Takagi M."/>
            <person name="Nakayama T."/>
            <person name="Kamikawa R."/>
            <person name="Inagaki Y."/>
            <person name="Hashimoto T."/>
        </authorList>
    </citation>
    <scope>NUCLEOTIDE SEQUENCE [LARGE SCALE GENOMIC DNA]</scope>
    <source>
        <strain evidence="1">NY0173</strain>
    </source>
</reference>
<sequence>DEICRSLRLSLYVLGRDTVVFSTFLLMLTVLLPRAVATYKPQAMIPTGSVHPVDRRVLSLLVAADPTPPELLAQPLPRSLTNKGEDDLSFERHWVAEAVVRDWLVGLRLFPSSGTEGSTPCSDPLEGLLRSMVHTVDLALAVREESMKKVVDHAGAGSVDMAQLRRDAFAKYPPRLYRGVPVHLLSGIYQTILWTLNCTDTA</sequence>
<keyword evidence="2" id="KW-1185">Reference proteome</keyword>
<evidence type="ECO:0000313" key="2">
    <source>
        <dbReference type="Proteomes" id="UP000265618"/>
    </source>
</evidence>
<proteinExistence type="predicted"/>
<feature type="non-terminal residue" evidence="1">
    <location>
        <position position="1"/>
    </location>
</feature>
<name>A0A9K3CS90_9EUKA</name>
<gene>
    <name evidence="1" type="ORF">KIPB_003479</name>
</gene>
<accession>A0A9K3CS90</accession>